<keyword evidence="5" id="KW-0347">Helicase</keyword>
<dbReference type="RefSeq" id="WP_378037745.1">
    <property type="nucleotide sequence ID" value="NZ_JBHSIV010000023.1"/>
</dbReference>
<dbReference type="InterPro" id="IPR014001">
    <property type="entry name" value="Helicase_ATP-bd"/>
</dbReference>
<dbReference type="InterPro" id="IPR018973">
    <property type="entry name" value="MZB"/>
</dbReference>
<reference evidence="6" key="1">
    <citation type="journal article" date="2019" name="Int. J. Syst. Evol. Microbiol.">
        <title>The Global Catalogue of Microorganisms (GCM) 10K type strain sequencing project: providing services to taxonomists for standard genome sequencing and annotation.</title>
        <authorList>
            <consortium name="The Broad Institute Genomics Platform"/>
            <consortium name="The Broad Institute Genome Sequencing Center for Infectious Disease"/>
            <person name="Wu L."/>
            <person name="Ma J."/>
        </authorList>
    </citation>
    <scope>NUCLEOTIDE SEQUENCE [LARGE SCALE GENOMIC DNA]</scope>
    <source>
        <strain evidence="6">CGMCC 4.7093</strain>
    </source>
</reference>
<evidence type="ECO:0000256" key="1">
    <source>
        <dbReference type="ARBA" id="ARBA00022741"/>
    </source>
</evidence>
<dbReference type="SMART" id="SM00487">
    <property type="entry name" value="DEXDc"/>
    <property type="match status" value="1"/>
</dbReference>
<proteinExistence type="predicted"/>
<evidence type="ECO:0000313" key="6">
    <source>
        <dbReference type="Proteomes" id="UP001595947"/>
    </source>
</evidence>
<name>A0ABV9YQX6_9PSEU</name>
<dbReference type="SUPFAM" id="SSF52540">
    <property type="entry name" value="P-loop containing nucleoside triphosphate hydrolases"/>
    <property type="match status" value="1"/>
</dbReference>
<dbReference type="NCBIfam" id="TIGR03817">
    <property type="entry name" value="DECH_helic"/>
    <property type="match status" value="1"/>
</dbReference>
<keyword evidence="5" id="KW-0378">Hydrolase</keyword>
<protein>
    <submittedName>
        <fullName evidence="5">DEAD/DEAH box helicase</fullName>
    </submittedName>
</protein>
<dbReference type="InterPro" id="IPR001650">
    <property type="entry name" value="Helicase_C-like"/>
</dbReference>
<keyword evidence="6" id="KW-1185">Reference proteome</keyword>
<dbReference type="PANTHER" id="PTHR47957:SF3">
    <property type="entry name" value="ATP-DEPENDENT HELICASE HRQ1"/>
    <property type="match status" value="1"/>
</dbReference>
<dbReference type="Proteomes" id="UP001595947">
    <property type="component" value="Unassembled WGS sequence"/>
</dbReference>
<dbReference type="InterPro" id="IPR022307">
    <property type="entry name" value="Helicase_put_actinobac"/>
</dbReference>
<keyword evidence="2" id="KW-0067">ATP-binding</keyword>
<dbReference type="PROSITE" id="PS51194">
    <property type="entry name" value="HELICASE_CTER"/>
    <property type="match status" value="1"/>
</dbReference>
<dbReference type="InterPro" id="IPR055227">
    <property type="entry name" value="HRQ1_WHD"/>
</dbReference>
<comment type="caution">
    <text evidence="5">The sequence shown here is derived from an EMBL/GenBank/DDBJ whole genome shotgun (WGS) entry which is preliminary data.</text>
</comment>
<dbReference type="CDD" id="cd17923">
    <property type="entry name" value="DEXHc_Hrq1-like"/>
    <property type="match status" value="1"/>
</dbReference>
<dbReference type="PANTHER" id="PTHR47957">
    <property type="entry name" value="ATP-DEPENDENT HELICASE HRQ1"/>
    <property type="match status" value="1"/>
</dbReference>
<sequence>MSGVGALERASGIPDEGGRGTSLLRRVLAGTPQGEAPLTHAEVVPAREGRRAPWPGWVPDDLRARLVARGIPSPWSHQADAAEHAWAGRHVVVSTGTASGKSLAYQLPVVAALTADVRATALYLSPTKALGADQLRAARSLDPGGADGLRASSYDGDTPIAERDAVRRSGRWVFTNPDMLHRGILPRHGRWTAFLRRLRYVVIDEAHAYRGVFGSHVALVLRRLRRICARYGAHPVFVLASATMSDPAASAGALTGLDVVGVTEDGSPRGARAVGLWEPPLLEEITGENGAPVRRSAGAETSRILADLVVEGARSLAFVRSRRGAELTALGARRVLAEVDPDLAGRVAAYRAGFLPEERRALEEALLSGELRGVATTNALELGIDIAGLDAVVVAGFPGTRASFWQQAGRAGRSGDDALVLLVARDDPLDTFLVHHPQALLGAPLERCVLDPANPYVLAPHLACAAAEMPLTTADVSEVFGGEAARAVLDDLVAEGLVRHRRGGWFWALPTERPHGGVDIRGSGGEQVVIVETDTGRMLGTVDPGAAHSTVHDGAVHLHQGVSYVVDQLDLEENIAHVHAEEPEWTTQSRSVTDIEIVETEYCSSFGAATPDGPELQVCLGTVEVTEQVVGYLRRMPSGQIVEQVPLDLPERTLATRAVWYTLTESLLDGIGVDPSRVPGSLHAAEHAAIGLMPLVATCDRWDIGGVSTALHPDTGRPTVFVHDGHPGGAGFADRGHEALTVWLEATRDAIAGCECPAGCPSCVQSPKCGNGNDPLDKAGAVAVLTAVLARLGQPSGPEIPAMR</sequence>
<dbReference type="PROSITE" id="PS51192">
    <property type="entry name" value="HELICASE_ATP_BIND_1"/>
    <property type="match status" value="1"/>
</dbReference>
<dbReference type="CDD" id="cd18797">
    <property type="entry name" value="SF2_C_Hrq"/>
    <property type="match status" value="1"/>
</dbReference>
<dbReference type="Pfam" id="PF09369">
    <property type="entry name" value="MZB"/>
    <property type="match status" value="1"/>
</dbReference>
<dbReference type="Pfam" id="PF00270">
    <property type="entry name" value="DEAD"/>
    <property type="match status" value="1"/>
</dbReference>
<dbReference type="GO" id="GO:0004386">
    <property type="term" value="F:helicase activity"/>
    <property type="evidence" value="ECO:0007669"/>
    <property type="project" value="UniProtKB-KW"/>
</dbReference>
<accession>A0ABV9YQX6</accession>
<feature type="domain" description="Helicase C-terminal" evidence="4">
    <location>
        <begin position="304"/>
        <end position="456"/>
    </location>
</feature>
<evidence type="ECO:0000313" key="5">
    <source>
        <dbReference type="EMBL" id="MFC5064399.1"/>
    </source>
</evidence>
<dbReference type="SMART" id="SM00490">
    <property type="entry name" value="HELICc"/>
    <property type="match status" value="1"/>
</dbReference>
<dbReference type="Pfam" id="PF00271">
    <property type="entry name" value="Helicase_C"/>
    <property type="match status" value="1"/>
</dbReference>
<dbReference type="InterPro" id="IPR027417">
    <property type="entry name" value="P-loop_NTPase"/>
</dbReference>
<keyword evidence="1" id="KW-0547">Nucleotide-binding</keyword>
<dbReference type="Pfam" id="PF22982">
    <property type="entry name" value="WHD_HRQ1"/>
    <property type="match status" value="1"/>
</dbReference>
<feature type="domain" description="Helicase ATP-binding" evidence="3">
    <location>
        <begin position="82"/>
        <end position="262"/>
    </location>
</feature>
<evidence type="ECO:0000259" key="3">
    <source>
        <dbReference type="PROSITE" id="PS51192"/>
    </source>
</evidence>
<evidence type="ECO:0000256" key="2">
    <source>
        <dbReference type="ARBA" id="ARBA00022840"/>
    </source>
</evidence>
<dbReference type="InterPro" id="IPR011545">
    <property type="entry name" value="DEAD/DEAH_box_helicase_dom"/>
</dbReference>
<gene>
    <name evidence="5" type="ORF">ACFPBZ_19400</name>
</gene>
<dbReference type="EMBL" id="JBHSIV010000023">
    <property type="protein sequence ID" value="MFC5064399.1"/>
    <property type="molecule type" value="Genomic_DNA"/>
</dbReference>
<organism evidence="5 6">
    <name type="scientific">Actinomycetospora atypica</name>
    <dbReference type="NCBI Taxonomy" id="1290095"/>
    <lineage>
        <taxon>Bacteria</taxon>
        <taxon>Bacillati</taxon>
        <taxon>Actinomycetota</taxon>
        <taxon>Actinomycetes</taxon>
        <taxon>Pseudonocardiales</taxon>
        <taxon>Pseudonocardiaceae</taxon>
        <taxon>Actinomycetospora</taxon>
    </lineage>
</organism>
<dbReference type="Gene3D" id="3.40.50.300">
    <property type="entry name" value="P-loop containing nucleotide triphosphate hydrolases"/>
    <property type="match status" value="2"/>
</dbReference>
<evidence type="ECO:0000259" key="4">
    <source>
        <dbReference type="PROSITE" id="PS51194"/>
    </source>
</evidence>